<sequence>MRSSILILLFIIISEVPILAQVSDLARIEYTYFPQKDSDNSFRRFRALANFPIKLNNKGSYLVPGLEYRNINFIYRDQTTFNTDNLERFSSFEVNIGITFTLKNNWRFATRAGMIAASNFEQDKLITDDLLFTGSFYFVKNKMKDDLLKPWRLILGLRYSTTAGRPFPLPFVNYFRQFHPSWSFVLGVPKTNVKYYFNQSNILQGFVTLDGFFANLQNNQVFFNQQEQEVKNAANISMTTALVGVGYEHYFTKHLLFYTYTGVTLINDIRLRNENREDVLTINDQNSFYLRGGIKLKI</sequence>
<keyword evidence="2" id="KW-1185">Reference proteome</keyword>
<proteinExistence type="predicted"/>
<accession>A0A1M6GKN3</accession>
<protein>
    <recommendedName>
        <fullName evidence="3">Outer membrane protein beta-barrel domain-containing protein</fullName>
    </recommendedName>
</protein>
<dbReference type="EMBL" id="FQYP01000005">
    <property type="protein sequence ID" value="SHJ10501.1"/>
    <property type="molecule type" value="Genomic_DNA"/>
</dbReference>
<gene>
    <name evidence="1" type="ORF">SAMN04488508_105328</name>
</gene>
<reference evidence="2" key="1">
    <citation type="submission" date="2016-11" db="EMBL/GenBank/DDBJ databases">
        <authorList>
            <person name="Varghese N."/>
            <person name="Submissions S."/>
        </authorList>
    </citation>
    <scope>NUCLEOTIDE SEQUENCE [LARGE SCALE GENOMIC DNA]</scope>
    <source>
        <strain evidence="2">DSM 22623</strain>
    </source>
</reference>
<name>A0A1M6GKN3_9FLAO</name>
<dbReference type="AlphaFoldDB" id="A0A1M6GKN3"/>
<dbReference type="STRING" id="570521.SAMN04488508_105328"/>
<dbReference type="Proteomes" id="UP000184432">
    <property type="component" value="Unassembled WGS sequence"/>
</dbReference>
<dbReference type="RefSeq" id="WP_073316657.1">
    <property type="nucleotide sequence ID" value="NZ_FQYP01000005.1"/>
</dbReference>
<evidence type="ECO:0000313" key="1">
    <source>
        <dbReference type="EMBL" id="SHJ10501.1"/>
    </source>
</evidence>
<dbReference type="OrthoDB" id="1114906at2"/>
<evidence type="ECO:0008006" key="3">
    <source>
        <dbReference type="Google" id="ProtNLM"/>
    </source>
</evidence>
<organism evidence="1 2">
    <name type="scientific">Aquimarina spongiae</name>
    <dbReference type="NCBI Taxonomy" id="570521"/>
    <lineage>
        <taxon>Bacteria</taxon>
        <taxon>Pseudomonadati</taxon>
        <taxon>Bacteroidota</taxon>
        <taxon>Flavobacteriia</taxon>
        <taxon>Flavobacteriales</taxon>
        <taxon>Flavobacteriaceae</taxon>
        <taxon>Aquimarina</taxon>
    </lineage>
</organism>
<evidence type="ECO:0000313" key="2">
    <source>
        <dbReference type="Proteomes" id="UP000184432"/>
    </source>
</evidence>